<feature type="chain" id="PRO_5040919032" evidence="3">
    <location>
        <begin position="23"/>
        <end position="439"/>
    </location>
</feature>
<accession>A0A9X3WSN6</accession>
<protein>
    <submittedName>
        <fullName evidence="4">Extracellular solute-binding protein</fullName>
    </submittedName>
</protein>
<evidence type="ECO:0000256" key="3">
    <source>
        <dbReference type="SAM" id="SignalP"/>
    </source>
</evidence>
<dbReference type="Proteomes" id="UP001145072">
    <property type="component" value="Unassembled WGS sequence"/>
</dbReference>
<dbReference type="InterPro" id="IPR050490">
    <property type="entry name" value="Bact_solute-bd_prot1"/>
</dbReference>
<dbReference type="Pfam" id="PF01547">
    <property type="entry name" value="SBP_bac_1"/>
    <property type="match status" value="1"/>
</dbReference>
<evidence type="ECO:0000313" key="5">
    <source>
        <dbReference type="Proteomes" id="UP001145072"/>
    </source>
</evidence>
<dbReference type="RefSeq" id="WP_259870076.1">
    <property type="nucleotide sequence ID" value="NZ_JAMQJZ010000024.1"/>
</dbReference>
<evidence type="ECO:0000256" key="1">
    <source>
        <dbReference type="ARBA" id="ARBA00008520"/>
    </source>
</evidence>
<reference evidence="4" key="1">
    <citation type="submission" date="2022-06" db="EMBL/GenBank/DDBJ databases">
        <title>Aquibacillus sp. a new bacterium isolated from soil saline samples.</title>
        <authorList>
            <person name="Galisteo C."/>
            <person name="De La Haba R."/>
            <person name="Sanchez-Porro C."/>
            <person name="Ventosa A."/>
        </authorList>
    </citation>
    <scope>NUCLEOTIDE SEQUENCE</scope>
    <source>
        <strain evidence="4">JCM 12387</strain>
    </source>
</reference>
<keyword evidence="2" id="KW-0813">Transport</keyword>
<name>A0A9X3WSN6_9BACI</name>
<dbReference type="AlphaFoldDB" id="A0A9X3WSN6"/>
<dbReference type="SUPFAM" id="SSF53850">
    <property type="entry name" value="Periplasmic binding protein-like II"/>
    <property type="match status" value="1"/>
</dbReference>
<comment type="similarity">
    <text evidence="1">Belongs to the bacterial solute-binding protein 1 family.</text>
</comment>
<proteinExistence type="inferred from homology"/>
<gene>
    <name evidence="4" type="ORF">NC661_19945</name>
</gene>
<sequence>MGNKKKIWLMMAFIFILAIATACSSAESGQTEGDQGNEANEDAITLNVLTSLVGEQPLSAVYEPGFETFNAEHDDINLNINTAAGNSIREKLLAEMAANNPPDVFFHWGTRRTENYIESDKIADLTELIEEDGLADQYVEDAFNPVEYQGGTYGLPISSYMYYFMVNKQLFEEHGVEIPSTYDELVTAVEQFKEAGLIPMAANNHSARYMMLTWLSQKKTIDSIIPNTTGEEPFGDALLEASEKAAELQQLGAFPDGKETLSTSQSLELFNTGVSPMFYQHSWTIGAINPDIVDQLEVVPFPLGDGESKNTAISGAGFFVYMSQQAYDDPEKREAAWELMKYLASPELGKQVIEKASDFSPLDVDYDVSEANEILRQAIEIRDRADNIVPSLDEALFSQGVQDNYWTLTDELSLQEMTPEEYVEAMNELVEEHPSKQFE</sequence>
<evidence type="ECO:0000313" key="4">
    <source>
        <dbReference type="EMBL" id="MDC3422629.1"/>
    </source>
</evidence>
<keyword evidence="5" id="KW-1185">Reference proteome</keyword>
<dbReference type="EMBL" id="JAMQJZ010000024">
    <property type="protein sequence ID" value="MDC3422629.1"/>
    <property type="molecule type" value="Genomic_DNA"/>
</dbReference>
<dbReference type="PANTHER" id="PTHR43649">
    <property type="entry name" value="ARABINOSE-BINDING PROTEIN-RELATED"/>
    <property type="match status" value="1"/>
</dbReference>
<dbReference type="PROSITE" id="PS51257">
    <property type="entry name" value="PROKAR_LIPOPROTEIN"/>
    <property type="match status" value="1"/>
</dbReference>
<organism evidence="4 5">
    <name type="scientific">Aquibacillus koreensis</name>
    <dbReference type="NCBI Taxonomy" id="279446"/>
    <lineage>
        <taxon>Bacteria</taxon>
        <taxon>Bacillati</taxon>
        <taxon>Bacillota</taxon>
        <taxon>Bacilli</taxon>
        <taxon>Bacillales</taxon>
        <taxon>Bacillaceae</taxon>
        <taxon>Aquibacillus</taxon>
    </lineage>
</organism>
<comment type="caution">
    <text evidence="4">The sequence shown here is derived from an EMBL/GenBank/DDBJ whole genome shotgun (WGS) entry which is preliminary data.</text>
</comment>
<dbReference type="Gene3D" id="3.40.190.10">
    <property type="entry name" value="Periplasmic binding protein-like II"/>
    <property type="match status" value="2"/>
</dbReference>
<feature type="signal peptide" evidence="3">
    <location>
        <begin position="1"/>
        <end position="22"/>
    </location>
</feature>
<dbReference type="PANTHER" id="PTHR43649:SF29">
    <property type="entry name" value="OSMOPROTECTIVE COMPOUNDS-BINDING PROTEIN GGTB"/>
    <property type="match status" value="1"/>
</dbReference>
<evidence type="ECO:0000256" key="2">
    <source>
        <dbReference type="ARBA" id="ARBA00022448"/>
    </source>
</evidence>
<keyword evidence="3" id="KW-0732">Signal</keyword>
<dbReference type="InterPro" id="IPR006059">
    <property type="entry name" value="SBP"/>
</dbReference>